<name>A0AAV9IGG9_9RHOD</name>
<sequence>MIACCVFDAYGTLFDVHSAASKFQSILGNHYSSVSALWRQKQLEYTWLRSLMGRYVPFDQITADSLEYSLQVFGFQDQSIKQRLLDAYKTLDCFQDVPSCLSQLKANGIHTAILSNGTLGSLKTLVDSANIADWFDQLISVSQVQIYKPHPSVYDLVIQKFGVPKENVAFVSSNSWDAIGAANFGFRVFWLNRNEKNVADVLPGEYSTISNLSQLSANILGG</sequence>
<dbReference type="InterPro" id="IPR023214">
    <property type="entry name" value="HAD_sf"/>
</dbReference>
<dbReference type="SFLD" id="SFLDS00003">
    <property type="entry name" value="Haloacid_Dehalogenase"/>
    <property type="match status" value="1"/>
</dbReference>
<dbReference type="EMBL" id="JANCYU010000039">
    <property type="protein sequence ID" value="KAK4526378.1"/>
    <property type="molecule type" value="Genomic_DNA"/>
</dbReference>
<reference evidence="3 4" key="1">
    <citation type="submission" date="2022-07" db="EMBL/GenBank/DDBJ databases">
        <title>Genome-wide signatures of adaptation to extreme environments.</title>
        <authorList>
            <person name="Cho C.H."/>
            <person name="Yoon H.S."/>
        </authorList>
    </citation>
    <scope>NUCLEOTIDE SEQUENCE [LARGE SCALE GENOMIC DNA]</scope>
    <source>
        <strain evidence="3 4">108.79 E11</strain>
    </source>
</reference>
<dbReference type="InterPro" id="IPR006439">
    <property type="entry name" value="HAD-SF_hydro_IA"/>
</dbReference>
<evidence type="ECO:0000313" key="4">
    <source>
        <dbReference type="Proteomes" id="UP001300502"/>
    </source>
</evidence>
<dbReference type="NCBIfam" id="TIGR01428">
    <property type="entry name" value="HAD_type_II"/>
    <property type="match status" value="1"/>
</dbReference>
<organism evidence="3 4">
    <name type="scientific">Galdieria yellowstonensis</name>
    <dbReference type="NCBI Taxonomy" id="3028027"/>
    <lineage>
        <taxon>Eukaryota</taxon>
        <taxon>Rhodophyta</taxon>
        <taxon>Bangiophyceae</taxon>
        <taxon>Galdieriales</taxon>
        <taxon>Galdieriaceae</taxon>
        <taxon>Galdieria</taxon>
    </lineage>
</organism>
<dbReference type="PANTHER" id="PTHR43316:SF3">
    <property type="entry name" value="HALOACID DEHALOGENASE, TYPE II (AFU_ORTHOLOGUE AFUA_2G07750)-RELATED"/>
    <property type="match status" value="1"/>
</dbReference>
<dbReference type="InterPro" id="IPR036412">
    <property type="entry name" value="HAD-like_sf"/>
</dbReference>
<dbReference type="InterPro" id="IPR023198">
    <property type="entry name" value="PGP-like_dom2"/>
</dbReference>
<protein>
    <recommendedName>
        <fullName evidence="5">(S)-2-haloacid dehalogenase</fullName>
    </recommendedName>
</protein>
<evidence type="ECO:0000256" key="2">
    <source>
        <dbReference type="ARBA" id="ARBA00022801"/>
    </source>
</evidence>
<dbReference type="Gene3D" id="3.40.50.1000">
    <property type="entry name" value="HAD superfamily/HAD-like"/>
    <property type="match status" value="1"/>
</dbReference>
<dbReference type="InterPro" id="IPR006328">
    <property type="entry name" value="2-HAD"/>
</dbReference>
<dbReference type="SUPFAM" id="SSF56784">
    <property type="entry name" value="HAD-like"/>
    <property type="match status" value="1"/>
</dbReference>
<evidence type="ECO:0000256" key="1">
    <source>
        <dbReference type="ARBA" id="ARBA00008106"/>
    </source>
</evidence>
<dbReference type="InterPro" id="IPR051540">
    <property type="entry name" value="S-2-haloacid_dehalogenase"/>
</dbReference>
<dbReference type="SFLD" id="SFLDG01135">
    <property type="entry name" value="C1.5.6:_HAD__Beta-PGM__Phospha"/>
    <property type="match status" value="1"/>
</dbReference>
<dbReference type="SFLD" id="SFLDG01129">
    <property type="entry name" value="C1.5:_HAD__Beta-PGM__Phosphata"/>
    <property type="match status" value="1"/>
</dbReference>
<evidence type="ECO:0000313" key="3">
    <source>
        <dbReference type="EMBL" id="KAK4526378.1"/>
    </source>
</evidence>
<dbReference type="CDD" id="cd02588">
    <property type="entry name" value="HAD_L2-DEX"/>
    <property type="match status" value="1"/>
</dbReference>
<dbReference type="SFLD" id="SFLDF00045">
    <property type="entry name" value="2-haloacid_dehalogenase"/>
    <property type="match status" value="1"/>
</dbReference>
<comment type="similarity">
    <text evidence="1">Belongs to the HAD-like hydrolase superfamily. S-2-haloalkanoic acid dehalogenase family.</text>
</comment>
<accession>A0AAV9IGG9</accession>
<keyword evidence="2" id="KW-0378">Hydrolase</keyword>
<dbReference type="NCBIfam" id="TIGR01493">
    <property type="entry name" value="HAD-SF-IA-v2"/>
    <property type="match status" value="1"/>
</dbReference>
<dbReference type="PRINTS" id="PR00413">
    <property type="entry name" value="HADHALOGNASE"/>
</dbReference>
<dbReference type="Gene3D" id="1.10.150.240">
    <property type="entry name" value="Putative phosphatase, domain 2"/>
    <property type="match status" value="1"/>
</dbReference>
<dbReference type="AlphaFoldDB" id="A0AAV9IGG9"/>
<dbReference type="Proteomes" id="UP001300502">
    <property type="component" value="Unassembled WGS sequence"/>
</dbReference>
<dbReference type="PANTHER" id="PTHR43316">
    <property type="entry name" value="HYDROLASE, HALOACID DELAHOGENASE-RELATED"/>
    <property type="match status" value="1"/>
</dbReference>
<dbReference type="Pfam" id="PF00702">
    <property type="entry name" value="Hydrolase"/>
    <property type="match status" value="1"/>
</dbReference>
<proteinExistence type="inferred from homology"/>
<gene>
    <name evidence="3" type="ORF">GAYE_SCF23G4292</name>
</gene>
<dbReference type="GO" id="GO:0019120">
    <property type="term" value="F:hydrolase activity, acting on acid halide bonds, in C-halide compounds"/>
    <property type="evidence" value="ECO:0007669"/>
    <property type="project" value="InterPro"/>
</dbReference>
<comment type="caution">
    <text evidence="3">The sequence shown here is derived from an EMBL/GenBank/DDBJ whole genome shotgun (WGS) entry which is preliminary data.</text>
</comment>
<evidence type="ECO:0008006" key="5">
    <source>
        <dbReference type="Google" id="ProtNLM"/>
    </source>
</evidence>
<keyword evidence="4" id="KW-1185">Reference proteome</keyword>